<evidence type="ECO:0000313" key="1">
    <source>
        <dbReference type="EMBL" id="KAI0303341.1"/>
    </source>
</evidence>
<protein>
    <submittedName>
        <fullName evidence="1">Uncharacterized protein</fullName>
    </submittedName>
</protein>
<gene>
    <name evidence="1" type="ORF">B0F90DRAFT_1710272</name>
</gene>
<dbReference type="EMBL" id="WTXG01000009">
    <property type="protein sequence ID" value="KAI0303341.1"/>
    <property type="molecule type" value="Genomic_DNA"/>
</dbReference>
<name>A0AAD4QN98_9AGAM</name>
<dbReference type="AlphaFoldDB" id="A0AAD4QN98"/>
<proteinExistence type="predicted"/>
<evidence type="ECO:0000313" key="2">
    <source>
        <dbReference type="Proteomes" id="UP001203297"/>
    </source>
</evidence>
<accession>A0AAD4QN98</accession>
<keyword evidence="2" id="KW-1185">Reference proteome</keyword>
<dbReference type="Proteomes" id="UP001203297">
    <property type="component" value="Unassembled WGS sequence"/>
</dbReference>
<reference evidence="1" key="1">
    <citation type="journal article" date="2022" name="New Phytol.">
        <title>Evolutionary transition to the ectomycorrhizal habit in the genomes of a hyperdiverse lineage of mushroom-forming fungi.</title>
        <authorList>
            <person name="Looney B."/>
            <person name="Miyauchi S."/>
            <person name="Morin E."/>
            <person name="Drula E."/>
            <person name="Courty P.E."/>
            <person name="Kohler A."/>
            <person name="Kuo A."/>
            <person name="LaButti K."/>
            <person name="Pangilinan J."/>
            <person name="Lipzen A."/>
            <person name="Riley R."/>
            <person name="Andreopoulos W."/>
            <person name="He G."/>
            <person name="Johnson J."/>
            <person name="Nolan M."/>
            <person name="Tritt A."/>
            <person name="Barry K.W."/>
            <person name="Grigoriev I.V."/>
            <person name="Nagy L.G."/>
            <person name="Hibbett D."/>
            <person name="Henrissat B."/>
            <person name="Matheny P.B."/>
            <person name="Labbe J."/>
            <person name="Martin F.M."/>
        </authorList>
    </citation>
    <scope>NUCLEOTIDE SEQUENCE</scope>
    <source>
        <strain evidence="1">BPL690</strain>
    </source>
</reference>
<sequence>MREQTYHEEEHDLLVRFHQQRGITFYSYERFGLPWYQEHVRYTRVKQRSAGVSKCRSRCERKII</sequence>
<comment type="caution">
    <text evidence="1">The sequence shown here is derived from an EMBL/GenBank/DDBJ whole genome shotgun (WGS) entry which is preliminary data.</text>
</comment>
<organism evidence="1 2">
    <name type="scientific">Multifurca ochricompacta</name>
    <dbReference type="NCBI Taxonomy" id="376703"/>
    <lineage>
        <taxon>Eukaryota</taxon>
        <taxon>Fungi</taxon>
        <taxon>Dikarya</taxon>
        <taxon>Basidiomycota</taxon>
        <taxon>Agaricomycotina</taxon>
        <taxon>Agaricomycetes</taxon>
        <taxon>Russulales</taxon>
        <taxon>Russulaceae</taxon>
        <taxon>Multifurca</taxon>
    </lineage>
</organism>